<evidence type="ECO:0000256" key="9">
    <source>
        <dbReference type="RuleBase" id="RU004386"/>
    </source>
</evidence>
<evidence type="ECO:0000256" key="10">
    <source>
        <dbReference type="RuleBase" id="RU004387"/>
    </source>
</evidence>
<dbReference type="GO" id="GO:0008237">
    <property type="term" value="F:metallopeptidase activity"/>
    <property type="evidence" value="ECO:0007669"/>
    <property type="project" value="UniProtKB-KW"/>
</dbReference>
<keyword evidence="8 9" id="KW-0482">Metalloprotease</keyword>
<evidence type="ECO:0000256" key="2">
    <source>
        <dbReference type="ARBA" id="ARBA00008290"/>
    </source>
</evidence>
<comment type="caution">
    <text evidence="11">The sequence shown here is derived from an EMBL/GenBank/DDBJ whole genome shotgun (WGS) entry which is preliminary data.</text>
</comment>
<dbReference type="GO" id="GO:0005737">
    <property type="term" value="C:cytoplasm"/>
    <property type="evidence" value="ECO:0007669"/>
    <property type="project" value="UniProtKB-ARBA"/>
</dbReference>
<evidence type="ECO:0000256" key="1">
    <source>
        <dbReference type="ARBA" id="ARBA00001947"/>
    </source>
</evidence>
<dbReference type="Pfam" id="PF02127">
    <property type="entry name" value="Peptidase_M18"/>
    <property type="match status" value="1"/>
</dbReference>
<keyword evidence="12" id="KW-1185">Reference proteome</keyword>
<evidence type="ECO:0000313" key="12">
    <source>
        <dbReference type="Proteomes" id="UP000274920"/>
    </source>
</evidence>
<dbReference type="PANTHER" id="PTHR28570">
    <property type="entry name" value="ASPARTYL AMINOPEPTIDASE"/>
    <property type="match status" value="1"/>
</dbReference>
<evidence type="ECO:0000256" key="4">
    <source>
        <dbReference type="ARBA" id="ARBA00022670"/>
    </source>
</evidence>
<comment type="similarity">
    <text evidence="2 9">Belongs to the peptidase M18 family.</text>
</comment>
<dbReference type="InterPro" id="IPR023358">
    <property type="entry name" value="Peptidase_M18_dom2"/>
</dbReference>
<keyword evidence="7 9" id="KW-0862">Zinc</keyword>
<dbReference type="AlphaFoldDB" id="A0A3R8LXE4"/>
<dbReference type="Proteomes" id="UP000274920">
    <property type="component" value="Unassembled WGS sequence"/>
</dbReference>
<dbReference type="Gene3D" id="3.40.630.10">
    <property type="entry name" value="Zn peptidases"/>
    <property type="match status" value="1"/>
</dbReference>
<keyword evidence="5 9" id="KW-0479">Metal-binding</keyword>
<evidence type="ECO:0000256" key="7">
    <source>
        <dbReference type="ARBA" id="ARBA00022833"/>
    </source>
</evidence>
<protein>
    <recommendedName>
        <fullName evidence="10">M18 family aminopeptidase</fullName>
        <ecNumber evidence="10">3.4.11.-</ecNumber>
    </recommendedName>
</protein>
<dbReference type="GO" id="GO:0008270">
    <property type="term" value="F:zinc ion binding"/>
    <property type="evidence" value="ECO:0007669"/>
    <property type="project" value="InterPro"/>
</dbReference>
<proteinExistence type="inferred from homology"/>
<keyword evidence="6 9" id="KW-0378">Hydrolase</keyword>
<evidence type="ECO:0000313" key="11">
    <source>
        <dbReference type="EMBL" id="RRK31331.1"/>
    </source>
</evidence>
<evidence type="ECO:0000256" key="8">
    <source>
        <dbReference type="ARBA" id="ARBA00023049"/>
    </source>
</evidence>
<reference evidence="11" key="1">
    <citation type="submission" date="2018-10" db="EMBL/GenBank/DDBJ databases">
        <title>Schaedlerella arabinophila gen. nov. sp. nov., isolated from the mouse intestinal tract and comparative analysis with the genome of the closely related altered Schaedler flora strain ASF502.</title>
        <authorList>
            <person name="Miyake S."/>
            <person name="Soh M."/>
            <person name="Seedorf H."/>
        </authorList>
    </citation>
    <scope>NUCLEOTIDE SEQUENCE [LARGE SCALE GENOMIC DNA]</scope>
    <source>
        <strain evidence="11">DSM 106076</strain>
    </source>
</reference>
<dbReference type="PANTHER" id="PTHR28570:SF2">
    <property type="entry name" value="M18 FAMILY AMINOPEPTIDASE 1-RELATED"/>
    <property type="match status" value="1"/>
</dbReference>
<evidence type="ECO:0000256" key="5">
    <source>
        <dbReference type="ARBA" id="ARBA00022723"/>
    </source>
</evidence>
<evidence type="ECO:0000256" key="6">
    <source>
        <dbReference type="ARBA" id="ARBA00022801"/>
    </source>
</evidence>
<dbReference type="PRINTS" id="PR00932">
    <property type="entry name" value="AMINO1PTASE"/>
</dbReference>
<organism evidence="11 12">
    <name type="scientific">Schaedlerella arabinosiphila</name>
    <dbReference type="NCBI Taxonomy" id="2044587"/>
    <lineage>
        <taxon>Bacteria</taxon>
        <taxon>Bacillati</taxon>
        <taxon>Bacillota</taxon>
        <taxon>Clostridia</taxon>
        <taxon>Lachnospirales</taxon>
        <taxon>Lachnospiraceae</taxon>
        <taxon>Schaedlerella</taxon>
    </lineage>
</organism>
<dbReference type="EMBL" id="RHJS01000002">
    <property type="protein sequence ID" value="RRK31331.1"/>
    <property type="molecule type" value="Genomic_DNA"/>
</dbReference>
<comment type="cofactor">
    <cofactor evidence="1 10">
        <name>Zn(2+)</name>
        <dbReference type="ChEBI" id="CHEBI:29105"/>
    </cofactor>
</comment>
<dbReference type="Gene3D" id="2.30.250.10">
    <property type="entry name" value="Aminopeptidase i, Domain 2"/>
    <property type="match status" value="1"/>
</dbReference>
<name>A0A3R8LXE4_9FIRM</name>
<dbReference type="SUPFAM" id="SSF101821">
    <property type="entry name" value="Aminopeptidase/glucanase lid domain"/>
    <property type="match status" value="1"/>
</dbReference>
<dbReference type="SUPFAM" id="SSF53187">
    <property type="entry name" value="Zn-dependent exopeptidases"/>
    <property type="match status" value="1"/>
</dbReference>
<keyword evidence="3 9" id="KW-0031">Aminopeptidase</keyword>
<accession>A0A3R8LXE4</accession>
<dbReference type="GO" id="GO:0006508">
    <property type="term" value="P:proteolysis"/>
    <property type="evidence" value="ECO:0007669"/>
    <property type="project" value="UniProtKB-KW"/>
</dbReference>
<dbReference type="RefSeq" id="WP_125127020.1">
    <property type="nucleotide sequence ID" value="NZ_RHJS01000002.1"/>
</dbReference>
<evidence type="ECO:0000256" key="3">
    <source>
        <dbReference type="ARBA" id="ARBA00022438"/>
    </source>
</evidence>
<dbReference type="NCBIfam" id="NF002600">
    <property type="entry name" value="PRK02256.1"/>
    <property type="match status" value="1"/>
</dbReference>
<gene>
    <name evidence="11" type="ORF">EBB54_08120</name>
</gene>
<dbReference type="GO" id="GO:0004177">
    <property type="term" value="F:aminopeptidase activity"/>
    <property type="evidence" value="ECO:0007669"/>
    <property type="project" value="UniProtKB-KW"/>
</dbReference>
<keyword evidence="4 9" id="KW-0645">Protease</keyword>
<dbReference type="EC" id="3.4.11.-" evidence="10"/>
<sequence>MERKNAWKSYGQEDLAAVEELSIQYRRFLDAGKTERECIARAVRMAEEAGFINLLKAVHEGKRLQPGDQAYISFMEKSAAFFRIGTTPLEQGMNIIGAHVDSPRLDLKQVPCYEEAGNVYLDTHYYGGIKKYQWFALPLALHGIIVRKDGTRVCVSVGEKEEDPAFVFTDLLPHLGRERNEEKVKDFFNAEKMDLLIGNRPLKDQEAKEYVLELLAGQFGIREEDFLSAELEIVPAGGARECGFDRSMVLSYGQDDRSCAFAALTALLDSPEKANQEKESVRTACCLLVDKEETGSNGATGMKSRFFENAVAELLFLTGEHLKSQGPGELPFDLRLRRTLLHSRMLSADVSAAFDPMFETYFEKKNSAYLGNGLVFNKYSGSGGKSGANDANPEYMAQLCRIMDEELVTYQTAELGAVDQGGGGTIAYIMAKYGMEVIDCGLAVLSMHAPWEVTSKADLYEAVKGYRAFYKKML</sequence>
<dbReference type="InterPro" id="IPR001948">
    <property type="entry name" value="Peptidase_M18"/>
</dbReference>